<keyword evidence="7 8" id="KW-0472">Membrane</keyword>
<dbReference type="GO" id="GO:0033214">
    <property type="term" value="P:siderophore-iron import into cell"/>
    <property type="evidence" value="ECO:0007669"/>
    <property type="project" value="TreeGrafter"/>
</dbReference>
<evidence type="ECO:0000256" key="7">
    <source>
        <dbReference type="ARBA" id="ARBA00023136"/>
    </source>
</evidence>
<feature type="transmembrane region" description="Helical" evidence="8">
    <location>
        <begin position="135"/>
        <end position="155"/>
    </location>
</feature>
<evidence type="ECO:0000256" key="8">
    <source>
        <dbReference type="SAM" id="Phobius"/>
    </source>
</evidence>
<evidence type="ECO:0000313" key="9">
    <source>
        <dbReference type="EMBL" id="TDX28252.1"/>
    </source>
</evidence>
<evidence type="ECO:0000256" key="6">
    <source>
        <dbReference type="ARBA" id="ARBA00022989"/>
    </source>
</evidence>
<comment type="similarity">
    <text evidence="2">Belongs to the binding-protein-dependent transport system permease family. FecCD subfamily.</text>
</comment>
<comment type="subcellular location">
    <subcellularLocation>
        <location evidence="1">Cell membrane</location>
        <topology evidence="1">Multi-pass membrane protein</topology>
    </subcellularLocation>
</comment>
<dbReference type="PANTHER" id="PTHR30472:SF27">
    <property type="entry name" value="PETROBACTIN IMPORT SYSTEM PERMEASE PROTEIN YCLN"/>
    <property type="match status" value="1"/>
</dbReference>
<evidence type="ECO:0000256" key="1">
    <source>
        <dbReference type="ARBA" id="ARBA00004651"/>
    </source>
</evidence>
<organism evidence="9 10">
    <name type="scientific">Rhodovulum visakhapatnamense</name>
    <dbReference type="NCBI Taxonomy" id="364297"/>
    <lineage>
        <taxon>Bacteria</taxon>
        <taxon>Pseudomonadati</taxon>
        <taxon>Pseudomonadota</taxon>
        <taxon>Alphaproteobacteria</taxon>
        <taxon>Rhodobacterales</taxon>
        <taxon>Paracoccaceae</taxon>
        <taxon>Rhodovulum</taxon>
    </lineage>
</organism>
<dbReference type="InterPro" id="IPR000522">
    <property type="entry name" value="ABC_transptr_permease_BtuC"/>
</dbReference>
<gene>
    <name evidence="9" type="ORF">EV657_11280</name>
</gene>
<dbReference type="SUPFAM" id="SSF81345">
    <property type="entry name" value="ABC transporter involved in vitamin B12 uptake, BtuC"/>
    <property type="match status" value="1"/>
</dbReference>
<dbReference type="RefSeq" id="WP_134078028.1">
    <property type="nucleotide sequence ID" value="NZ_SOEB01000012.1"/>
</dbReference>
<feature type="transmembrane region" description="Helical" evidence="8">
    <location>
        <begin position="293"/>
        <end position="312"/>
    </location>
</feature>
<dbReference type="GO" id="GO:0022857">
    <property type="term" value="F:transmembrane transporter activity"/>
    <property type="evidence" value="ECO:0007669"/>
    <property type="project" value="InterPro"/>
</dbReference>
<feature type="transmembrane region" description="Helical" evidence="8">
    <location>
        <begin position="78"/>
        <end position="97"/>
    </location>
</feature>
<proteinExistence type="inferred from homology"/>
<evidence type="ECO:0000256" key="4">
    <source>
        <dbReference type="ARBA" id="ARBA00022475"/>
    </source>
</evidence>
<dbReference type="Pfam" id="PF01032">
    <property type="entry name" value="FecCD"/>
    <property type="match status" value="1"/>
</dbReference>
<dbReference type="EMBL" id="SOEB01000012">
    <property type="protein sequence ID" value="TDX28252.1"/>
    <property type="molecule type" value="Genomic_DNA"/>
</dbReference>
<keyword evidence="3" id="KW-0813">Transport</keyword>
<comment type="caution">
    <text evidence="9">The sequence shown here is derived from an EMBL/GenBank/DDBJ whole genome shotgun (WGS) entry which is preliminary data.</text>
</comment>
<protein>
    <submittedName>
        <fullName evidence="9">Iron complex transport system permease protein</fullName>
    </submittedName>
</protein>
<keyword evidence="6 8" id="KW-1133">Transmembrane helix</keyword>
<dbReference type="Proteomes" id="UP000295484">
    <property type="component" value="Unassembled WGS sequence"/>
</dbReference>
<keyword evidence="5 8" id="KW-0812">Transmembrane</keyword>
<feature type="transmembrane region" description="Helical" evidence="8">
    <location>
        <begin position="103"/>
        <end position="123"/>
    </location>
</feature>
<feature type="transmembrane region" description="Helical" evidence="8">
    <location>
        <begin position="264"/>
        <end position="281"/>
    </location>
</feature>
<dbReference type="CDD" id="cd06550">
    <property type="entry name" value="TM_ABC_iron-siderophores_like"/>
    <property type="match status" value="1"/>
</dbReference>
<evidence type="ECO:0000256" key="5">
    <source>
        <dbReference type="ARBA" id="ARBA00022692"/>
    </source>
</evidence>
<dbReference type="InterPro" id="IPR037294">
    <property type="entry name" value="ABC_BtuC-like"/>
</dbReference>
<sequence>MTAGLRLWLGLGTALAALAGLSLCIGAASLFSGDLGTGWLIAVSRFPRTAAALLAGMGLALAGVVIQQTVQNRLVEPALTGTPEAAMLGLLGVTLIAPGAAPVWKMAAATASALIGTAGFLALARRIPRQDPMLLPLVGLIYGGILGSAGLWLAWTTDLVQYLGIWRLGEFSGVVQGRYELLWGIAALALLVYAAADRITLLGLGETQARSLGLNYAQTRTLGLVAVAAITALVIVTVGALPFVGLVAPNLVSRWRGDNLRANLPLVAAGGAGMVLAADILGRVLREPYEIPAATVFGVFGAGVFLWLLYAAPGPARNG</sequence>
<dbReference type="PANTHER" id="PTHR30472">
    <property type="entry name" value="FERRIC ENTEROBACTIN TRANSPORT SYSTEM PERMEASE PROTEIN"/>
    <property type="match status" value="1"/>
</dbReference>
<name>A0A4R8FVN3_9RHOB</name>
<dbReference type="GO" id="GO:0005886">
    <property type="term" value="C:plasma membrane"/>
    <property type="evidence" value="ECO:0007669"/>
    <property type="project" value="UniProtKB-SubCell"/>
</dbReference>
<keyword evidence="4" id="KW-1003">Cell membrane</keyword>
<accession>A0A4R8FVN3</accession>
<reference evidence="9 10" key="1">
    <citation type="submission" date="2019-03" db="EMBL/GenBank/DDBJ databases">
        <title>Genomic Encyclopedia of Type Strains, Phase IV (KMG-IV): sequencing the most valuable type-strain genomes for metagenomic binning, comparative biology and taxonomic classification.</title>
        <authorList>
            <person name="Goeker M."/>
        </authorList>
    </citation>
    <scope>NUCLEOTIDE SEQUENCE [LARGE SCALE GENOMIC DNA]</scope>
    <source>
        <strain evidence="9 10">JA181</strain>
    </source>
</reference>
<feature type="transmembrane region" description="Helical" evidence="8">
    <location>
        <begin position="181"/>
        <end position="201"/>
    </location>
</feature>
<feature type="transmembrane region" description="Helical" evidence="8">
    <location>
        <begin position="222"/>
        <end position="244"/>
    </location>
</feature>
<dbReference type="AlphaFoldDB" id="A0A4R8FVN3"/>
<evidence type="ECO:0000313" key="10">
    <source>
        <dbReference type="Proteomes" id="UP000295484"/>
    </source>
</evidence>
<evidence type="ECO:0000256" key="2">
    <source>
        <dbReference type="ARBA" id="ARBA00007935"/>
    </source>
</evidence>
<dbReference type="Gene3D" id="1.10.3470.10">
    <property type="entry name" value="ABC transporter involved in vitamin B12 uptake, BtuC"/>
    <property type="match status" value="1"/>
</dbReference>
<feature type="transmembrane region" description="Helical" evidence="8">
    <location>
        <begin position="50"/>
        <end position="66"/>
    </location>
</feature>
<evidence type="ECO:0000256" key="3">
    <source>
        <dbReference type="ARBA" id="ARBA00022448"/>
    </source>
</evidence>